<protein>
    <recommendedName>
        <fullName evidence="4">DUF1266 domain-containing protein</fullName>
    </recommendedName>
</protein>
<evidence type="ECO:0000313" key="2">
    <source>
        <dbReference type="EMBL" id="QTF08839.1"/>
    </source>
</evidence>
<evidence type="ECO:0008006" key="4">
    <source>
        <dbReference type="Google" id="ProtNLM"/>
    </source>
</evidence>
<proteinExistence type="predicted"/>
<evidence type="ECO:0000256" key="1">
    <source>
        <dbReference type="SAM" id="Phobius"/>
    </source>
</evidence>
<dbReference type="Proteomes" id="UP000671960">
    <property type="component" value="Chromosome"/>
</dbReference>
<dbReference type="RefSeq" id="WP_208227175.1">
    <property type="nucleotide sequence ID" value="NZ_CP050854.1"/>
</dbReference>
<evidence type="ECO:0000313" key="3">
    <source>
        <dbReference type="Proteomes" id="UP000671960"/>
    </source>
</evidence>
<dbReference type="EMBL" id="CP050854">
    <property type="protein sequence ID" value="QTF08839.1"/>
    <property type="molecule type" value="Genomic_DNA"/>
</dbReference>
<name>A0ABX7UZ50_9GAMM</name>
<keyword evidence="1" id="KW-0472">Membrane</keyword>
<keyword evidence="3" id="KW-1185">Reference proteome</keyword>
<feature type="transmembrane region" description="Helical" evidence="1">
    <location>
        <begin position="50"/>
        <end position="71"/>
    </location>
</feature>
<keyword evidence="1" id="KW-0812">Transmembrane</keyword>
<reference evidence="2 3" key="1">
    <citation type="submission" date="2020-03" db="EMBL/GenBank/DDBJ databases">
        <authorList>
            <person name="Bakhshi Ganjeh M."/>
        </authorList>
    </citation>
    <scope>NUCLEOTIDE SEQUENCE [LARGE SCALE GENOMIC DNA]</scope>
    <source>
        <strain evidence="3">Iran 50</strain>
    </source>
</reference>
<organism evidence="2 3">
    <name type="scientific">Brenneria izadpanahii</name>
    <dbReference type="NCBI Taxonomy" id="2722756"/>
    <lineage>
        <taxon>Bacteria</taxon>
        <taxon>Pseudomonadati</taxon>
        <taxon>Pseudomonadota</taxon>
        <taxon>Gammaproteobacteria</taxon>
        <taxon>Enterobacterales</taxon>
        <taxon>Pectobacteriaceae</taxon>
        <taxon>Brenneria</taxon>
    </lineage>
</organism>
<accession>A0ABX7UZ50</accession>
<keyword evidence="1" id="KW-1133">Transmembrane helix</keyword>
<sequence>MFVIYKPIIRNFLLVTAVLAIMLAAVHYSLRGVEHFFGIDLSRFHTYFFWFFGFFFVVVILQLFFGILTNYNFKDGMPKISNGINNDVRYPLMDESDALVVKLSCLMDVGDMRNNRVEHARSYINSREAYTVNKKTNELGIICNSAYDYLVLSYDIDTKTKLINFVRGLLSSLPEENRPDVKSIFSDAISILDKFSAVTLTQLEKHHNTTIPFVAFNLQRAAMLVRWGLTCNMINDEEWNLFKKEIQDAYQLYFGDTGFGKFIYDYLIAVYLFHAENNLGLIRDRLYGITELQKNNFLSLSWEEINSLAPVANS</sequence>
<feature type="transmembrane region" description="Helical" evidence="1">
    <location>
        <begin position="12"/>
        <end position="30"/>
    </location>
</feature>
<gene>
    <name evidence="2" type="ORF">HC231_13675</name>
</gene>